<dbReference type="Pfam" id="PF12811">
    <property type="entry name" value="BaxI_1"/>
    <property type="match status" value="1"/>
</dbReference>
<evidence type="ECO:0000313" key="2">
    <source>
        <dbReference type="EMBL" id="MET3576527.1"/>
    </source>
</evidence>
<evidence type="ECO:0000256" key="1">
    <source>
        <dbReference type="SAM" id="Phobius"/>
    </source>
</evidence>
<sequence>MQSNNPILKNEEFGRHVYAGERMSVAGTVNKTTLSLLLMFASASYAWFKSFAGEPVFGLMIGGAIGALVLVFLTVFYQSVAPVTVPLYAILEGLFVGGISAMYADLYNGIVMQAVLLTIGVMAVMLVFYRTGILKATPAFRKGVIVATLAILVVYVIDIVLRLFGAAMPFLHDAGPIGIIISLVIVGVAALNFIIDFDTIERGVRSGAPKSMEWIGALGLLTTLVWLYLEMLRLLSKFNRN</sequence>
<dbReference type="PANTHER" id="PTHR41282:SF1">
    <property type="entry name" value="CONSERVED TRANSMEMBRANE PROTEIN-RELATED"/>
    <property type="match status" value="1"/>
</dbReference>
<keyword evidence="1" id="KW-1133">Transmembrane helix</keyword>
<accession>A0ABV2GE76</accession>
<dbReference type="EMBL" id="JBEPLW010000025">
    <property type="protein sequence ID" value="MET3576527.1"/>
    <property type="molecule type" value="Genomic_DNA"/>
</dbReference>
<feature type="transmembrane region" description="Helical" evidence="1">
    <location>
        <begin position="143"/>
        <end position="165"/>
    </location>
</feature>
<dbReference type="Proteomes" id="UP001549099">
    <property type="component" value="Unassembled WGS sequence"/>
</dbReference>
<keyword evidence="1" id="KW-0812">Transmembrane</keyword>
<dbReference type="PIRSF" id="PIRSF009160">
    <property type="entry name" value="UCP009160"/>
    <property type="match status" value="1"/>
</dbReference>
<comment type="caution">
    <text evidence="2">The sequence shown here is derived from an EMBL/GenBank/DDBJ whole genome shotgun (WGS) entry which is preliminary data.</text>
</comment>
<feature type="transmembrane region" description="Helical" evidence="1">
    <location>
        <begin position="215"/>
        <end position="235"/>
    </location>
</feature>
<gene>
    <name evidence="2" type="ORF">ABID49_002456</name>
</gene>
<name>A0ABV2GE76_9BACL</name>
<keyword evidence="1" id="KW-0472">Membrane</keyword>
<dbReference type="RefSeq" id="WP_354198652.1">
    <property type="nucleotide sequence ID" value="NZ_JBEPLW010000025.1"/>
</dbReference>
<keyword evidence="3" id="KW-1185">Reference proteome</keyword>
<dbReference type="PANTHER" id="PTHR41282">
    <property type="entry name" value="CONSERVED TRANSMEMBRANE PROTEIN-RELATED"/>
    <property type="match status" value="1"/>
</dbReference>
<feature type="transmembrane region" description="Helical" evidence="1">
    <location>
        <begin position="110"/>
        <end position="131"/>
    </location>
</feature>
<feature type="transmembrane region" description="Helical" evidence="1">
    <location>
        <begin position="177"/>
        <end position="195"/>
    </location>
</feature>
<proteinExistence type="predicted"/>
<evidence type="ECO:0000313" key="3">
    <source>
        <dbReference type="Proteomes" id="UP001549099"/>
    </source>
</evidence>
<feature type="transmembrane region" description="Helical" evidence="1">
    <location>
        <begin position="83"/>
        <end position="104"/>
    </location>
</feature>
<feature type="transmembrane region" description="Helical" evidence="1">
    <location>
        <begin position="32"/>
        <end position="50"/>
    </location>
</feature>
<dbReference type="InterPro" id="IPR010539">
    <property type="entry name" value="BaxI_1-like"/>
</dbReference>
<organism evidence="2 3">
    <name type="scientific">Bhargavaea ullalensis</name>
    <dbReference type="NCBI Taxonomy" id="1265685"/>
    <lineage>
        <taxon>Bacteria</taxon>
        <taxon>Bacillati</taxon>
        <taxon>Bacillota</taxon>
        <taxon>Bacilli</taxon>
        <taxon>Bacillales</taxon>
        <taxon>Caryophanaceae</taxon>
        <taxon>Bhargavaea</taxon>
    </lineage>
</organism>
<feature type="transmembrane region" description="Helical" evidence="1">
    <location>
        <begin position="56"/>
        <end position="76"/>
    </location>
</feature>
<reference evidence="2 3" key="1">
    <citation type="submission" date="2024-06" db="EMBL/GenBank/DDBJ databases">
        <title>Genomic Encyclopedia of Type Strains, Phase IV (KMG-IV): sequencing the most valuable type-strain genomes for metagenomic binning, comparative biology and taxonomic classification.</title>
        <authorList>
            <person name="Goeker M."/>
        </authorList>
    </citation>
    <scope>NUCLEOTIDE SEQUENCE [LARGE SCALE GENOMIC DNA]</scope>
    <source>
        <strain evidence="2 3">DSM 26128</strain>
    </source>
</reference>
<protein>
    <submittedName>
        <fullName evidence="2">YccA/Bax inhibitor family protein</fullName>
    </submittedName>
</protein>